<keyword evidence="3" id="KW-1003">Cell membrane</keyword>
<dbReference type="Proteomes" id="UP000033956">
    <property type="component" value="Unassembled WGS sequence"/>
</dbReference>
<dbReference type="RefSeq" id="WP_045274874.1">
    <property type="nucleotide sequence ID" value="NZ_BAAAUP010000003.1"/>
</dbReference>
<proteinExistence type="predicted"/>
<sequence>MHVADHFLTPEASVVTGVVAAGAVAAAITVGRPRFSGTRIALAGATAAVIFGAQMVNFPVLDGTSGHLMGGVLATALVGPRLALMAMTGVLALQSIVFGDGGITALGTNILLMGVVPIAVAVGMRSLARAAGADRFVRTTAGAAALVSVPAGALTLVALYALGGTGTVELGAMAVSMTGVHLLIGLGEVLITVGVLSIVMLVAPGAAEWDPRPAARTAPLRAGVALTTSALVFSTALAAVAASTPDGLESVVASYSLPVGDTLVTGVPLLSDYGSIAGTSILLVGVIGVLAAGALTAALSAPMLTCRAPIGA</sequence>
<evidence type="ECO:0000256" key="7">
    <source>
        <dbReference type="SAM" id="Phobius"/>
    </source>
</evidence>
<dbReference type="GO" id="GO:0000041">
    <property type="term" value="P:transition metal ion transport"/>
    <property type="evidence" value="ECO:0007669"/>
    <property type="project" value="InterPro"/>
</dbReference>
<feature type="transmembrane region" description="Helical" evidence="7">
    <location>
        <begin position="136"/>
        <end position="162"/>
    </location>
</feature>
<dbReference type="PANTHER" id="PTHR34229">
    <property type="entry name" value="METAL TRANSPORT PROTEIN HI_1621-RELATED"/>
    <property type="match status" value="1"/>
</dbReference>
<dbReference type="EMBL" id="JYIZ01000038">
    <property type="protein sequence ID" value="KJL43306.1"/>
    <property type="molecule type" value="Genomic_DNA"/>
</dbReference>
<dbReference type="InterPro" id="IPR002751">
    <property type="entry name" value="CbiM/NikMN"/>
</dbReference>
<evidence type="ECO:0000256" key="6">
    <source>
        <dbReference type="ARBA" id="ARBA00023136"/>
    </source>
</evidence>
<dbReference type="AlphaFoldDB" id="A0A0M2HF05"/>
<feature type="transmembrane region" description="Helical" evidence="7">
    <location>
        <begin position="40"/>
        <end position="60"/>
    </location>
</feature>
<feature type="transmembrane region" description="Helical" evidence="7">
    <location>
        <begin position="103"/>
        <end position="124"/>
    </location>
</feature>
<feature type="transmembrane region" description="Helical" evidence="7">
    <location>
        <begin position="224"/>
        <end position="242"/>
    </location>
</feature>
<keyword evidence="9" id="KW-1185">Reference proteome</keyword>
<evidence type="ECO:0000256" key="1">
    <source>
        <dbReference type="ARBA" id="ARBA00004651"/>
    </source>
</evidence>
<gene>
    <name evidence="8" type="primary">nikMN</name>
    <name evidence="8" type="ORF">RS81_00911</name>
</gene>
<dbReference type="PANTHER" id="PTHR34229:SF1">
    <property type="entry name" value="METAL TRANSPORT PROTEIN HI_1621-RELATED"/>
    <property type="match status" value="1"/>
</dbReference>
<accession>A0A0M2HF05</accession>
<dbReference type="STRING" id="92835.RS81_00911"/>
<keyword evidence="6 7" id="KW-0472">Membrane</keyword>
<dbReference type="OrthoDB" id="5395048at2"/>
<dbReference type="PATRIC" id="fig|92835.4.peg.929"/>
<evidence type="ECO:0000256" key="3">
    <source>
        <dbReference type="ARBA" id="ARBA00022475"/>
    </source>
</evidence>
<evidence type="ECO:0000313" key="8">
    <source>
        <dbReference type="EMBL" id="KJL43306.1"/>
    </source>
</evidence>
<comment type="caution">
    <text evidence="8">The sequence shown here is derived from an EMBL/GenBank/DDBJ whole genome shotgun (WGS) entry which is preliminary data.</text>
</comment>
<feature type="transmembrane region" description="Helical" evidence="7">
    <location>
        <begin position="182"/>
        <end position="203"/>
    </location>
</feature>
<organism evidence="8 9">
    <name type="scientific">Microbacterium terrae</name>
    <dbReference type="NCBI Taxonomy" id="69369"/>
    <lineage>
        <taxon>Bacteria</taxon>
        <taxon>Bacillati</taxon>
        <taxon>Actinomycetota</taxon>
        <taxon>Actinomycetes</taxon>
        <taxon>Micrococcales</taxon>
        <taxon>Microbacteriaceae</taxon>
        <taxon>Microbacterium</taxon>
    </lineage>
</organism>
<name>A0A0M2HF05_9MICO</name>
<evidence type="ECO:0000256" key="4">
    <source>
        <dbReference type="ARBA" id="ARBA00022692"/>
    </source>
</evidence>
<keyword evidence="2" id="KW-0813">Transport</keyword>
<dbReference type="GO" id="GO:0005886">
    <property type="term" value="C:plasma membrane"/>
    <property type="evidence" value="ECO:0007669"/>
    <property type="project" value="UniProtKB-SubCell"/>
</dbReference>
<feature type="transmembrane region" description="Helical" evidence="7">
    <location>
        <begin position="276"/>
        <end position="299"/>
    </location>
</feature>
<comment type="subcellular location">
    <subcellularLocation>
        <location evidence="1">Cell membrane</location>
        <topology evidence="1">Multi-pass membrane protein</topology>
    </subcellularLocation>
</comment>
<feature type="transmembrane region" description="Helical" evidence="7">
    <location>
        <begin position="72"/>
        <end position="97"/>
    </location>
</feature>
<evidence type="ECO:0000313" key="9">
    <source>
        <dbReference type="Proteomes" id="UP000033956"/>
    </source>
</evidence>
<feature type="transmembrane region" description="Helical" evidence="7">
    <location>
        <begin position="7"/>
        <end position="28"/>
    </location>
</feature>
<reference evidence="8 9" key="1">
    <citation type="submission" date="2015-02" db="EMBL/GenBank/DDBJ databases">
        <title>Draft genome sequences of ten Microbacterium spp. with emphasis on heavy metal contaminated environments.</title>
        <authorList>
            <person name="Corretto E."/>
        </authorList>
    </citation>
    <scope>NUCLEOTIDE SEQUENCE [LARGE SCALE GENOMIC DNA]</scope>
    <source>
        <strain evidence="8 9">DSM 12510</strain>
    </source>
</reference>
<keyword evidence="4 7" id="KW-0812">Transmembrane</keyword>
<evidence type="ECO:0000256" key="5">
    <source>
        <dbReference type="ARBA" id="ARBA00022989"/>
    </source>
</evidence>
<evidence type="ECO:0000256" key="2">
    <source>
        <dbReference type="ARBA" id="ARBA00022448"/>
    </source>
</evidence>
<keyword evidence="5 7" id="KW-1133">Transmembrane helix</keyword>
<dbReference type="Pfam" id="PF01891">
    <property type="entry name" value="CbiM"/>
    <property type="match status" value="1"/>
</dbReference>
<dbReference type="Gene3D" id="1.10.1760.20">
    <property type="match status" value="1"/>
</dbReference>
<protein>
    <submittedName>
        <fullName evidence="8">Fused nickel transport protein NikMN</fullName>
    </submittedName>
</protein>